<dbReference type="EMBL" id="MOBI01000009">
    <property type="protein sequence ID" value="RON01048.1"/>
    <property type="molecule type" value="Genomic_DNA"/>
</dbReference>
<comment type="caution">
    <text evidence="2">The sequence shown here is derived from an EMBL/GenBank/DDBJ whole genome shotgun (WGS) entry which is preliminary data.</text>
</comment>
<feature type="region of interest" description="Disordered" evidence="1">
    <location>
        <begin position="1"/>
        <end position="23"/>
    </location>
</feature>
<proteinExistence type="predicted"/>
<evidence type="ECO:0000313" key="3">
    <source>
        <dbReference type="Proteomes" id="UP000284684"/>
    </source>
</evidence>
<gene>
    <name evidence="2" type="ORF">BK658_07745</name>
</gene>
<dbReference type="AlphaFoldDB" id="A0A423GUB4"/>
<name>A0A423GUB4_9PSED</name>
<sequence>MTAQEDAPKIHAAGSIKDPLKKPRIREADGFNLHPMKIHDIGRLTSEIERKEQELQEDDTFSVEVKSESTDPRGSYESPVLQFGPPALRTLNLEPKLVAFNLGQTIKVKYTVNRDGETSVTSDELELNVLDFLPEELKAGVIFGKDNDGTGPVLDLTTDTDDRTVRISLWPLIAEGQLCWIKLKGKNADGTHYEKDLFKDEVDADWITLGYIDVAVPYSELKKLVNGSNLSLEYKVAFDQVDDESKANLSQVRSYTVKAAVVEPVITKVTDLDGNPVADKGETTATTLWLEGTAGEEVQVYVGAELKGTAKPEDGTWTFELTWLSVYTQGIKAVTSGLDSNIWTVIVKGNSGSQIYDVRDAAGLRITDNEITTQTPLMLKGWVGPGGVPEVYDSYDLLGKARIVGVDKNKWEFETKVLSPKVCAFKIKALPGSGPLSRTWIVNVKAPIDSPAITAMVDSIGNPIAREWATLDTSIKLEGTVTGGGQVDVYANGQLLGPAEMNGSQWVYTAGPLSIGYRRFTVKKRDGSQPESDRWGVSMGIPYIASASVPNGGLADEPRIWLYGKGQPGSVLDIYHVASRWGTASVDENGSWSWSHPLYADKQSSYDWCVSLQGSRLKSPYWVVFY</sequence>
<evidence type="ECO:0000313" key="2">
    <source>
        <dbReference type="EMBL" id="RON01048.1"/>
    </source>
</evidence>
<accession>A0A423GUB4</accession>
<dbReference type="Proteomes" id="UP000284684">
    <property type="component" value="Unassembled WGS sequence"/>
</dbReference>
<dbReference type="RefSeq" id="WP_123581867.1">
    <property type="nucleotide sequence ID" value="NZ_MOBI01000009.1"/>
</dbReference>
<reference evidence="2 3" key="1">
    <citation type="submission" date="2016-10" db="EMBL/GenBank/DDBJ databases">
        <title>Comparative genome analysis of multiple Pseudomonas spp. focuses on biocontrol and plant growth promoting traits.</title>
        <authorList>
            <person name="Tao X.-Y."/>
            <person name="Taylor C.G."/>
        </authorList>
    </citation>
    <scope>NUCLEOTIDE SEQUENCE [LARGE SCALE GENOMIC DNA]</scope>
    <source>
        <strain evidence="2 3">37D10</strain>
    </source>
</reference>
<protein>
    <recommendedName>
        <fullName evidence="4">Ig-like domain repeat protein</fullName>
    </recommendedName>
</protein>
<feature type="region of interest" description="Disordered" evidence="1">
    <location>
        <begin position="53"/>
        <end position="81"/>
    </location>
</feature>
<organism evidence="2 3">
    <name type="scientific">Pseudomonas brassicacearum</name>
    <dbReference type="NCBI Taxonomy" id="930166"/>
    <lineage>
        <taxon>Bacteria</taxon>
        <taxon>Pseudomonadati</taxon>
        <taxon>Pseudomonadota</taxon>
        <taxon>Gammaproteobacteria</taxon>
        <taxon>Pseudomonadales</taxon>
        <taxon>Pseudomonadaceae</taxon>
        <taxon>Pseudomonas</taxon>
    </lineage>
</organism>
<evidence type="ECO:0008006" key="4">
    <source>
        <dbReference type="Google" id="ProtNLM"/>
    </source>
</evidence>
<evidence type="ECO:0000256" key="1">
    <source>
        <dbReference type="SAM" id="MobiDB-lite"/>
    </source>
</evidence>